<organism evidence="3 4">
    <name type="scientific">Ruminococcus albus</name>
    <dbReference type="NCBI Taxonomy" id="1264"/>
    <lineage>
        <taxon>Bacteria</taxon>
        <taxon>Bacillati</taxon>
        <taxon>Bacillota</taxon>
        <taxon>Clostridia</taxon>
        <taxon>Eubacteriales</taxon>
        <taxon>Oscillospiraceae</taxon>
        <taxon>Ruminococcus</taxon>
    </lineage>
</organism>
<proteinExistence type="predicted"/>
<evidence type="ECO:0000313" key="3">
    <source>
        <dbReference type="EMBL" id="SEK81943.1"/>
    </source>
</evidence>
<feature type="transmembrane region" description="Helical" evidence="1">
    <location>
        <begin position="81"/>
        <end position="107"/>
    </location>
</feature>
<dbReference type="PANTHER" id="PTHR39430:SF1">
    <property type="entry name" value="PROTEASE"/>
    <property type="match status" value="1"/>
</dbReference>
<evidence type="ECO:0000256" key="1">
    <source>
        <dbReference type="SAM" id="Phobius"/>
    </source>
</evidence>
<dbReference type="InterPro" id="IPR003675">
    <property type="entry name" value="Rce1/LyrA-like_dom"/>
</dbReference>
<feature type="transmembrane region" description="Helical" evidence="1">
    <location>
        <begin position="119"/>
        <end position="145"/>
    </location>
</feature>
<feature type="transmembrane region" description="Helical" evidence="1">
    <location>
        <begin position="290"/>
        <end position="314"/>
    </location>
</feature>
<keyword evidence="1" id="KW-0812">Transmembrane</keyword>
<dbReference type="RefSeq" id="WP_207646267.1">
    <property type="nucleotide sequence ID" value="NZ_FOAT01000006.1"/>
</dbReference>
<protein>
    <submittedName>
        <fullName evidence="3">CAAX protease self-immunity</fullName>
    </submittedName>
</protein>
<keyword evidence="3" id="KW-0645">Protease</keyword>
<dbReference type="GO" id="GO:0004175">
    <property type="term" value="F:endopeptidase activity"/>
    <property type="evidence" value="ECO:0007669"/>
    <property type="project" value="UniProtKB-ARBA"/>
</dbReference>
<keyword evidence="1" id="KW-1133">Transmembrane helix</keyword>
<name>A0A1H7K508_RUMAL</name>
<feature type="domain" description="CAAX prenyl protease 2/Lysostaphin resistance protein A-like" evidence="2">
    <location>
        <begin position="166"/>
        <end position="256"/>
    </location>
</feature>
<gene>
    <name evidence="3" type="ORF">SAMN05216469_10665</name>
</gene>
<dbReference type="PANTHER" id="PTHR39430">
    <property type="entry name" value="MEMBRANE-ASSOCIATED PROTEASE-RELATED"/>
    <property type="match status" value="1"/>
</dbReference>
<evidence type="ECO:0000313" key="4">
    <source>
        <dbReference type="Proteomes" id="UP000186015"/>
    </source>
</evidence>
<dbReference type="AlphaFoldDB" id="A0A1H7K508"/>
<feature type="transmembrane region" description="Helical" evidence="1">
    <location>
        <begin position="44"/>
        <end position="69"/>
    </location>
</feature>
<evidence type="ECO:0000259" key="2">
    <source>
        <dbReference type="Pfam" id="PF02517"/>
    </source>
</evidence>
<dbReference type="GO" id="GO:0006508">
    <property type="term" value="P:proteolysis"/>
    <property type="evidence" value="ECO:0007669"/>
    <property type="project" value="UniProtKB-KW"/>
</dbReference>
<accession>A0A1H7K508</accession>
<reference evidence="3 4" key="1">
    <citation type="submission" date="2016-10" db="EMBL/GenBank/DDBJ databases">
        <authorList>
            <person name="de Groot N.N."/>
        </authorList>
    </citation>
    <scope>NUCLEOTIDE SEQUENCE [LARGE SCALE GENOMIC DNA]</scope>
    <source>
        <strain evidence="3 4">KH2T6</strain>
    </source>
</reference>
<dbReference type="Proteomes" id="UP000186015">
    <property type="component" value="Unassembled WGS sequence"/>
</dbReference>
<keyword evidence="3" id="KW-0378">Hydrolase</keyword>
<feature type="transmembrane region" description="Helical" evidence="1">
    <location>
        <begin position="214"/>
        <end position="239"/>
    </location>
</feature>
<dbReference type="EMBL" id="FOAT01000006">
    <property type="protein sequence ID" value="SEK81943.1"/>
    <property type="molecule type" value="Genomic_DNA"/>
</dbReference>
<sequence>MMKTNSIAIGKIKYQSKAGSFFKSISPFNNKKDIPTRLFIIKNLLAYLLCNIGGMVIGTAIVVLIHYPLGKDPLKGEAFEGYAGLLFTMLNYFLPSLFVMFYWRVIGKKKLSEMYVKRGVYYFIGCFVGGVLVTLCAGLILLTGAVKVSGLTSHPDYLAIALNGGVWAFQSFHEEILCRGLAFSCLKDKLGVPAAFALSTAAFTIPHLSSMKGAGVVVTAAGIVNLMLISAIFTLIMLLTESLWAACGAHFLWNFFLGNIFGLTVSGAVSESPALISAESVGRNVLNGGIFGIEASIITTMVLAACTAVLFFAWRKKNMEKATVSA</sequence>
<feature type="transmembrane region" description="Helical" evidence="1">
    <location>
        <begin position="251"/>
        <end position="270"/>
    </location>
</feature>
<keyword evidence="1" id="KW-0472">Membrane</keyword>
<dbReference type="Pfam" id="PF02517">
    <property type="entry name" value="Rce1-like"/>
    <property type="match status" value="1"/>
</dbReference>
<dbReference type="GO" id="GO:0080120">
    <property type="term" value="P:CAAX-box protein maturation"/>
    <property type="evidence" value="ECO:0007669"/>
    <property type="project" value="UniProtKB-ARBA"/>
</dbReference>